<dbReference type="GO" id="GO:0005689">
    <property type="term" value="C:U12-type spliceosomal complex"/>
    <property type="evidence" value="ECO:0007669"/>
    <property type="project" value="UniProtKB-ARBA"/>
</dbReference>
<evidence type="ECO:0000256" key="10">
    <source>
        <dbReference type="RuleBase" id="RU365051"/>
    </source>
</evidence>
<proteinExistence type="inferred from homology"/>
<dbReference type="PANTHER" id="PTHR12777">
    <property type="entry name" value="SMALL NUCLEAR RIBONUCLEOPROTEIN SM D2"/>
    <property type="match status" value="1"/>
</dbReference>
<keyword evidence="7 10" id="KW-0508">mRNA splicing</keyword>
<dbReference type="InterPro" id="IPR010920">
    <property type="entry name" value="LSM_dom_sf"/>
</dbReference>
<evidence type="ECO:0000256" key="3">
    <source>
        <dbReference type="ARBA" id="ARBA00008146"/>
    </source>
</evidence>
<evidence type="ECO:0000256" key="4">
    <source>
        <dbReference type="ARBA" id="ARBA00022490"/>
    </source>
</evidence>
<name>A0A9C7Q2E4_9RHOD</name>
<evidence type="ECO:0000256" key="5">
    <source>
        <dbReference type="ARBA" id="ARBA00022664"/>
    </source>
</evidence>
<comment type="caution">
    <text evidence="13">The sequence shown here is derived from an EMBL/GenBank/DDBJ whole genome shotgun (WGS) entry which is preliminary data.</text>
</comment>
<keyword evidence="4" id="KW-0963">Cytoplasm</keyword>
<dbReference type="GO" id="GO:0003723">
    <property type="term" value="F:RNA binding"/>
    <property type="evidence" value="ECO:0007669"/>
    <property type="project" value="InterPro"/>
</dbReference>
<dbReference type="OrthoDB" id="437526at2759"/>
<dbReference type="InterPro" id="IPR027248">
    <property type="entry name" value="Sm_D2"/>
</dbReference>
<accession>A0A9C7Q2E4</accession>
<dbReference type="GO" id="GO:0005829">
    <property type="term" value="C:cytosol"/>
    <property type="evidence" value="ECO:0007669"/>
    <property type="project" value="UniProtKB-SubCell"/>
</dbReference>
<reference evidence="13" key="2">
    <citation type="submission" date="2022-01" db="EMBL/GenBank/DDBJ databases">
        <authorList>
            <person name="Hirooka S."/>
            <person name="Miyagishima S.Y."/>
        </authorList>
    </citation>
    <scope>NUCLEOTIDE SEQUENCE</scope>
    <source>
        <strain evidence="13">NBRC 102759</strain>
    </source>
</reference>
<evidence type="ECO:0000256" key="8">
    <source>
        <dbReference type="ARBA" id="ARBA00023242"/>
    </source>
</evidence>
<evidence type="ECO:0000256" key="9">
    <source>
        <dbReference type="ARBA" id="ARBA00023274"/>
    </source>
</evidence>
<evidence type="ECO:0000256" key="6">
    <source>
        <dbReference type="ARBA" id="ARBA00022728"/>
    </source>
</evidence>
<evidence type="ECO:0000256" key="11">
    <source>
        <dbReference type="SAM" id="MobiDB-lite"/>
    </source>
</evidence>
<gene>
    <name evidence="13" type="ORF">GpartN1_g6586.t1</name>
</gene>
<protein>
    <recommendedName>
        <fullName evidence="10">Small nuclear ribonucleoprotein Sm D2</fullName>
        <shortName evidence="10">Sm-D2</shortName>
    </recommendedName>
    <alternativeName>
        <fullName evidence="10">snRNP core protein D2</fullName>
    </alternativeName>
</protein>
<evidence type="ECO:0000259" key="12">
    <source>
        <dbReference type="PROSITE" id="PS52002"/>
    </source>
</evidence>
<evidence type="ECO:0000256" key="7">
    <source>
        <dbReference type="ARBA" id="ARBA00023187"/>
    </source>
</evidence>
<dbReference type="AlphaFoldDB" id="A0A9C7Q2E4"/>
<dbReference type="SUPFAM" id="SSF50182">
    <property type="entry name" value="Sm-like ribonucleoproteins"/>
    <property type="match status" value="1"/>
</dbReference>
<dbReference type="CDD" id="cd01720">
    <property type="entry name" value="Sm_D2"/>
    <property type="match status" value="1"/>
</dbReference>
<dbReference type="Pfam" id="PF01423">
    <property type="entry name" value="LSM"/>
    <property type="match status" value="1"/>
</dbReference>
<dbReference type="GO" id="GO:0030532">
    <property type="term" value="C:small nuclear ribonucleoprotein complex"/>
    <property type="evidence" value="ECO:0007669"/>
    <property type="project" value="InterPro"/>
</dbReference>
<keyword evidence="8 10" id="KW-0539">Nucleus</keyword>
<dbReference type="PROSITE" id="PS52002">
    <property type="entry name" value="SM"/>
    <property type="match status" value="1"/>
</dbReference>
<dbReference type="EMBL" id="BQMJ01000060">
    <property type="protein sequence ID" value="GJQ14795.1"/>
    <property type="molecule type" value="Genomic_DNA"/>
</dbReference>
<feature type="region of interest" description="Disordered" evidence="11">
    <location>
        <begin position="1"/>
        <end position="24"/>
    </location>
</feature>
<dbReference type="InterPro" id="IPR047575">
    <property type="entry name" value="Sm"/>
</dbReference>
<comment type="similarity">
    <text evidence="3 10">Belongs to the snRNP core protein family.</text>
</comment>
<sequence length="120" mass="13442">MSLNKNKVPDTRSGMGDPNQPLGIVDTAKSEEFSQGPLSLLVDCVKDGTPVLINVRNNKKLLGKVKAFDRHFNMILENVKEIWTEIPKSKKARPVNKDRFIPKMFLRGDSVVLVLKAPQT</sequence>
<keyword evidence="9 10" id="KW-0687">Ribonucleoprotein</keyword>
<evidence type="ECO:0000313" key="13">
    <source>
        <dbReference type="EMBL" id="GJQ14795.1"/>
    </source>
</evidence>
<comment type="subcellular location">
    <subcellularLocation>
        <location evidence="2">Cytoplasm</location>
        <location evidence="2">Cytosol</location>
    </subcellularLocation>
    <subcellularLocation>
        <location evidence="1 10">Nucleus</location>
    </subcellularLocation>
</comment>
<reference evidence="13" key="1">
    <citation type="journal article" date="2022" name="Proc. Natl. Acad. Sci. U.S.A.">
        <title>Life cycle and functional genomics of the unicellular red alga Galdieria for elucidating algal and plant evolution and industrial use.</title>
        <authorList>
            <person name="Hirooka S."/>
            <person name="Itabashi T."/>
            <person name="Ichinose T.M."/>
            <person name="Onuma R."/>
            <person name="Fujiwara T."/>
            <person name="Yamashita S."/>
            <person name="Jong L.W."/>
            <person name="Tomita R."/>
            <person name="Iwane A.H."/>
            <person name="Miyagishima S.Y."/>
        </authorList>
    </citation>
    <scope>NUCLEOTIDE SEQUENCE</scope>
    <source>
        <strain evidence="13">NBRC 102759</strain>
    </source>
</reference>
<evidence type="ECO:0000256" key="2">
    <source>
        <dbReference type="ARBA" id="ARBA00004514"/>
    </source>
</evidence>
<evidence type="ECO:0000256" key="1">
    <source>
        <dbReference type="ARBA" id="ARBA00004123"/>
    </source>
</evidence>
<dbReference type="GO" id="GO:0000398">
    <property type="term" value="P:mRNA splicing, via spliceosome"/>
    <property type="evidence" value="ECO:0007669"/>
    <property type="project" value="UniProtKB-ARBA"/>
</dbReference>
<keyword evidence="5 10" id="KW-0507">mRNA processing</keyword>
<dbReference type="SMART" id="SM00651">
    <property type="entry name" value="Sm"/>
    <property type="match status" value="1"/>
</dbReference>
<feature type="domain" description="Sm" evidence="12">
    <location>
        <begin position="38"/>
        <end position="120"/>
    </location>
</feature>
<dbReference type="Gene3D" id="2.30.30.100">
    <property type="match status" value="1"/>
</dbReference>
<keyword evidence="14" id="KW-1185">Reference proteome</keyword>
<organism evidence="13 14">
    <name type="scientific">Galdieria partita</name>
    <dbReference type="NCBI Taxonomy" id="83374"/>
    <lineage>
        <taxon>Eukaryota</taxon>
        <taxon>Rhodophyta</taxon>
        <taxon>Bangiophyceae</taxon>
        <taxon>Galdieriales</taxon>
        <taxon>Galdieriaceae</taxon>
        <taxon>Galdieria</taxon>
    </lineage>
</organism>
<dbReference type="InterPro" id="IPR001163">
    <property type="entry name" value="Sm_dom_euk/arc"/>
</dbReference>
<keyword evidence="6" id="KW-0747">Spliceosome</keyword>
<dbReference type="FunFam" id="2.30.30.100:FF:000069">
    <property type="entry name" value="Small nuclear ribonucleoprotein Sm D2"/>
    <property type="match status" value="1"/>
</dbReference>
<dbReference type="Proteomes" id="UP001061958">
    <property type="component" value="Unassembled WGS sequence"/>
</dbReference>
<evidence type="ECO:0000313" key="14">
    <source>
        <dbReference type="Proteomes" id="UP001061958"/>
    </source>
</evidence>